<dbReference type="Gene3D" id="1.25.40.10">
    <property type="entry name" value="Tetratricopeptide repeat domain"/>
    <property type="match status" value="1"/>
</dbReference>
<evidence type="ECO:0000313" key="3">
    <source>
        <dbReference type="EMBL" id="KGN39941.1"/>
    </source>
</evidence>
<reference evidence="3 4" key="1">
    <citation type="submission" date="2013-08" db="EMBL/GenBank/DDBJ databases">
        <title>The genome sequence of Knoellia aerolata.</title>
        <authorList>
            <person name="Zhu W."/>
            <person name="Wang G."/>
        </authorList>
    </citation>
    <scope>NUCLEOTIDE SEQUENCE [LARGE SCALE GENOMIC DNA]</scope>
    <source>
        <strain evidence="3 4">DSM 18566</strain>
    </source>
</reference>
<organism evidence="3 4">
    <name type="scientific">Knoellia aerolata DSM 18566</name>
    <dbReference type="NCBI Taxonomy" id="1385519"/>
    <lineage>
        <taxon>Bacteria</taxon>
        <taxon>Bacillati</taxon>
        <taxon>Actinomycetota</taxon>
        <taxon>Actinomycetes</taxon>
        <taxon>Micrococcales</taxon>
        <taxon>Intrasporangiaceae</taxon>
        <taxon>Knoellia</taxon>
    </lineage>
</organism>
<dbReference type="InterPro" id="IPR005158">
    <property type="entry name" value="BTAD"/>
</dbReference>
<feature type="region of interest" description="Disordered" evidence="1">
    <location>
        <begin position="215"/>
        <end position="245"/>
    </location>
</feature>
<accession>A0A0A0JWF2</accession>
<dbReference type="InterPro" id="IPR011990">
    <property type="entry name" value="TPR-like_helical_dom_sf"/>
</dbReference>
<dbReference type="STRING" id="1385519.N801_17700"/>
<gene>
    <name evidence="3" type="ORF">N801_17700</name>
</gene>
<feature type="domain" description="Bacterial transcriptional activator" evidence="2">
    <location>
        <begin position="79"/>
        <end position="218"/>
    </location>
</feature>
<comment type="caution">
    <text evidence="3">The sequence shown here is derived from an EMBL/GenBank/DDBJ whole genome shotgun (WGS) entry which is preliminary data.</text>
</comment>
<sequence length="245" mass="27725">MHDHVRLSVPEGSKRLLVFVALRDGHVDRRQTAGTLWPLGDDERAAGNLRSALWRLKSAGIDDLRSDKWDLWLDPTAELDLREVEDWAARLIRGPQGHQDLHLPDWGEDALDLLPGWYDEWIIFERERLRQRVLHALDSLSTHLTKAGRFAEAIDAALLAVRVEPLRESAQRTLIQAHLAEGNRGEARRAFEEYRGLIDRELGEDPLPELAALVAAGSSQRRPSRALPPASSENRVQPRHPTPSE</sequence>
<name>A0A0A0JWF2_9MICO</name>
<dbReference type="Pfam" id="PF03704">
    <property type="entry name" value="BTAD"/>
    <property type="match status" value="1"/>
</dbReference>
<dbReference type="SMART" id="SM01043">
    <property type="entry name" value="BTAD"/>
    <property type="match status" value="1"/>
</dbReference>
<dbReference type="Proteomes" id="UP000030013">
    <property type="component" value="Unassembled WGS sequence"/>
</dbReference>
<evidence type="ECO:0000259" key="2">
    <source>
        <dbReference type="SMART" id="SM01043"/>
    </source>
</evidence>
<protein>
    <recommendedName>
        <fullName evidence="2">Bacterial transcriptional activator domain-containing protein</fullName>
    </recommendedName>
</protein>
<dbReference type="EMBL" id="AVPL01000061">
    <property type="protein sequence ID" value="KGN39941.1"/>
    <property type="molecule type" value="Genomic_DNA"/>
</dbReference>
<evidence type="ECO:0000256" key="1">
    <source>
        <dbReference type="SAM" id="MobiDB-lite"/>
    </source>
</evidence>
<dbReference type="RefSeq" id="WP_169744284.1">
    <property type="nucleotide sequence ID" value="NZ_AVPL01000061.1"/>
</dbReference>
<dbReference type="eggNOG" id="COG3629">
    <property type="taxonomic scope" value="Bacteria"/>
</dbReference>
<proteinExistence type="predicted"/>
<dbReference type="InterPro" id="IPR051677">
    <property type="entry name" value="AfsR-DnrI-RedD_regulator"/>
</dbReference>
<dbReference type="AlphaFoldDB" id="A0A0A0JWF2"/>
<keyword evidence="4" id="KW-1185">Reference proteome</keyword>
<evidence type="ECO:0000313" key="4">
    <source>
        <dbReference type="Proteomes" id="UP000030013"/>
    </source>
</evidence>
<dbReference type="SUPFAM" id="SSF48452">
    <property type="entry name" value="TPR-like"/>
    <property type="match status" value="1"/>
</dbReference>
<dbReference type="PANTHER" id="PTHR35807">
    <property type="entry name" value="TRANSCRIPTIONAL REGULATOR REDD-RELATED"/>
    <property type="match status" value="1"/>
</dbReference>